<gene>
    <name evidence="8" type="ORF">SAMN04487977_102161</name>
</gene>
<dbReference type="RefSeq" id="WP_083379674.1">
    <property type="nucleotide sequence ID" value="NZ_FOFU01000002.1"/>
</dbReference>
<dbReference type="Gene3D" id="3.40.140.10">
    <property type="entry name" value="Cytidine Deaminase, domain 2"/>
    <property type="match status" value="1"/>
</dbReference>
<keyword evidence="3" id="KW-0378">Hydrolase</keyword>
<dbReference type="InterPro" id="IPR037518">
    <property type="entry name" value="MPN"/>
</dbReference>
<organism evidence="8 9">
    <name type="scientific">Treponema bryantii</name>
    <dbReference type="NCBI Taxonomy" id="163"/>
    <lineage>
        <taxon>Bacteria</taxon>
        <taxon>Pseudomonadati</taxon>
        <taxon>Spirochaetota</taxon>
        <taxon>Spirochaetia</taxon>
        <taxon>Spirochaetales</taxon>
        <taxon>Treponemataceae</taxon>
        <taxon>Treponema</taxon>
    </lineage>
</organism>
<evidence type="ECO:0000256" key="3">
    <source>
        <dbReference type="ARBA" id="ARBA00022801"/>
    </source>
</evidence>
<comment type="similarity">
    <text evidence="6">Belongs to the UPF0758 family.</text>
</comment>
<evidence type="ECO:0000256" key="6">
    <source>
        <dbReference type="RuleBase" id="RU003797"/>
    </source>
</evidence>
<dbReference type="PANTHER" id="PTHR30471">
    <property type="entry name" value="DNA REPAIR PROTEIN RADC"/>
    <property type="match status" value="1"/>
</dbReference>
<keyword evidence="9" id="KW-1185">Reference proteome</keyword>
<dbReference type="SUPFAM" id="SSF102712">
    <property type="entry name" value="JAB1/MPN domain"/>
    <property type="match status" value="1"/>
</dbReference>
<evidence type="ECO:0000313" key="8">
    <source>
        <dbReference type="EMBL" id="SEP99989.1"/>
    </source>
</evidence>
<keyword evidence="2" id="KW-0479">Metal-binding</keyword>
<dbReference type="PANTHER" id="PTHR30471:SF3">
    <property type="entry name" value="UPF0758 PROTEIN YEES-RELATED"/>
    <property type="match status" value="1"/>
</dbReference>
<dbReference type="Proteomes" id="UP000182360">
    <property type="component" value="Unassembled WGS sequence"/>
</dbReference>
<dbReference type="OrthoDB" id="9804482at2"/>
<dbReference type="AlphaFoldDB" id="A0A1H9CFP8"/>
<dbReference type="InterPro" id="IPR020891">
    <property type="entry name" value="UPF0758_CS"/>
</dbReference>
<dbReference type="PROSITE" id="PS50249">
    <property type="entry name" value="MPN"/>
    <property type="match status" value="1"/>
</dbReference>
<dbReference type="NCBIfam" id="NF000642">
    <property type="entry name" value="PRK00024.1"/>
    <property type="match status" value="1"/>
</dbReference>
<reference evidence="8 9" key="1">
    <citation type="submission" date="2016-10" db="EMBL/GenBank/DDBJ databases">
        <authorList>
            <person name="de Groot N.N."/>
        </authorList>
    </citation>
    <scope>NUCLEOTIDE SEQUENCE [LARGE SCALE GENOMIC DNA]</scope>
    <source>
        <strain evidence="8 9">B25</strain>
    </source>
</reference>
<proteinExistence type="inferred from homology"/>
<dbReference type="EMBL" id="FOFU01000002">
    <property type="protein sequence ID" value="SEP99989.1"/>
    <property type="molecule type" value="Genomic_DNA"/>
</dbReference>
<evidence type="ECO:0000256" key="1">
    <source>
        <dbReference type="ARBA" id="ARBA00022670"/>
    </source>
</evidence>
<feature type="domain" description="MPN" evidence="7">
    <location>
        <begin position="99"/>
        <end position="220"/>
    </location>
</feature>
<dbReference type="Pfam" id="PF04002">
    <property type="entry name" value="RadC"/>
    <property type="match status" value="1"/>
</dbReference>
<dbReference type="GO" id="GO:0046872">
    <property type="term" value="F:metal ion binding"/>
    <property type="evidence" value="ECO:0007669"/>
    <property type="project" value="UniProtKB-KW"/>
</dbReference>
<sequence length="233" mass="25787">MKIISNEEKIRPSVRESAMEHGLSYLFDEELVMLILGTGNSQMPVEIMADKIVDALDDSDPSEVVKNLLKLKGVGQGKALAVAAALELGRRRNSHLCAPISSSSDIVPFVQNYAVCKKEHFLLVTLNGSHEIIQIHVISVGTLNRTLIHPREIFGAAIREDAAAIIVCHNHPSGNCEPSEEDIQVTHNLERVGEIMGIELLDHIIVCRDSYFSFVDSKMLLRNKKKNVIVKMA</sequence>
<evidence type="ECO:0000256" key="5">
    <source>
        <dbReference type="ARBA" id="ARBA00023049"/>
    </source>
</evidence>
<evidence type="ECO:0000259" key="7">
    <source>
        <dbReference type="PROSITE" id="PS50249"/>
    </source>
</evidence>
<protein>
    <submittedName>
        <fullName evidence="8">DNA repair protein RadC</fullName>
    </submittedName>
</protein>
<keyword evidence="1" id="KW-0645">Protease</keyword>
<dbReference type="NCBIfam" id="TIGR00608">
    <property type="entry name" value="radc"/>
    <property type="match status" value="1"/>
</dbReference>
<dbReference type="InterPro" id="IPR025657">
    <property type="entry name" value="RadC_JAB"/>
</dbReference>
<name>A0A1H9CFP8_9SPIR</name>
<evidence type="ECO:0000256" key="2">
    <source>
        <dbReference type="ARBA" id="ARBA00022723"/>
    </source>
</evidence>
<keyword evidence="5" id="KW-0482">Metalloprotease</keyword>
<dbReference type="STRING" id="163.SAMN04487775_10673"/>
<dbReference type="PROSITE" id="PS01302">
    <property type="entry name" value="UPF0758"/>
    <property type="match status" value="1"/>
</dbReference>
<dbReference type="GO" id="GO:0008237">
    <property type="term" value="F:metallopeptidase activity"/>
    <property type="evidence" value="ECO:0007669"/>
    <property type="project" value="UniProtKB-KW"/>
</dbReference>
<evidence type="ECO:0000313" key="9">
    <source>
        <dbReference type="Proteomes" id="UP000182360"/>
    </source>
</evidence>
<evidence type="ECO:0000256" key="4">
    <source>
        <dbReference type="ARBA" id="ARBA00022833"/>
    </source>
</evidence>
<accession>A0A1H9CFP8</accession>
<dbReference type="InterPro" id="IPR001405">
    <property type="entry name" value="UPF0758"/>
</dbReference>
<keyword evidence="4" id="KW-0862">Zinc</keyword>
<dbReference type="CDD" id="cd08071">
    <property type="entry name" value="MPN_DUF2466"/>
    <property type="match status" value="1"/>
</dbReference>
<dbReference type="GO" id="GO:0006508">
    <property type="term" value="P:proteolysis"/>
    <property type="evidence" value="ECO:0007669"/>
    <property type="project" value="UniProtKB-KW"/>
</dbReference>